<protein>
    <submittedName>
        <fullName evidence="1">Uncharacterized protein</fullName>
    </submittedName>
</protein>
<evidence type="ECO:0000313" key="1">
    <source>
        <dbReference type="EMBL" id="KRM01607.1"/>
    </source>
</evidence>
<accession>A0A0R1V7X4</accession>
<sequence>MNPFNPSFGKVPPIFLDRDQQVAQVVEGLQNINSPFQTTLIYGIRGAGKTSFLTDVSKQIKQKDDWIVVNLAMDGELISTSIASIYDQATSSLKKILDQIVGIEFSVFGIQTTINTGGKTHVDEKIILENMLRQVTKQGLHVLITLDEVRSTEAVRKFILIYQILSREELNVSLIMTGLPNHVSELQNDDVLTFLLRSARVNLSPLDALTVRYSYQKAFIEGGKSIDDDALELMTKLTVGYAYAFQLLGYLVWETSDQIDISTVQSVVPQYQMDLTRNVYLKIYQSLSPTDQLFVQTMAQMDGDQFSVGEIGQRMQKPKNYVSMYRRRLLDDQIITSSQHGYVRFALPLFKQFVNDYQEYY</sequence>
<evidence type="ECO:0000313" key="2">
    <source>
        <dbReference type="Proteomes" id="UP000051739"/>
    </source>
</evidence>
<comment type="caution">
    <text evidence="1">The sequence shown here is derived from an EMBL/GenBank/DDBJ whole genome shotgun (WGS) entry which is preliminary data.</text>
</comment>
<dbReference type="AlphaFoldDB" id="A0A0R1V7X4"/>
<keyword evidence="2" id="KW-1185">Reference proteome</keyword>
<gene>
    <name evidence="1" type="ORF">FC60_GL000535</name>
</gene>
<dbReference type="Proteomes" id="UP000051739">
    <property type="component" value="Unassembled WGS sequence"/>
</dbReference>
<dbReference type="PATRIC" id="fig|1423749.3.peg.539"/>
<reference evidence="1 2" key="1">
    <citation type="journal article" date="2015" name="Genome Announc.">
        <title>Expanding the biotechnology potential of lactobacilli through comparative genomics of 213 strains and associated genera.</title>
        <authorList>
            <person name="Sun Z."/>
            <person name="Harris H.M."/>
            <person name="McCann A."/>
            <person name="Guo C."/>
            <person name="Argimon S."/>
            <person name="Zhang W."/>
            <person name="Yang X."/>
            <person name="Jeffery I.B."/>
            <person name="Cooney J.C."/>
            <person name="Kagawa T.F."/>
            <person name="Liu W."/>
            <person name="Song Y."/>
            <person name="Salvetti E."/>
            <person name="Wrobel A."/>
            <person name="Rasinkangas P."/>
            <person name="Parkhill J."/>
            <person name="Rea M.C."/>
            <person name="O'Sullivan O."/>
            <person name="Ritari J."/>
            <person name="Douillard F.P."/>
            <person name="Paul Ross R."/>
            <person name="Yang R."/>
            <person name="Briner A.E."/>
            <person name="Felis G.E."/>
            <person name="de Vos W.M."/>
            <person name="Barrangou R."/>
            <person name="Klaenhammer T.R."/>
            <person name="Caufield P.W."/>
            <person name="Cui Y."/>
            <person name="Zhang H."/>
            <person name="O'Toole P.W."/>
        </authorList>
    </citation>
    <scope>NUCLEOTIDE SEQUENCE [LARGE SCALE GENOMIC DNA]</scope>
    <source>
        <strain evidence="1 2">DSM 16045</strain>
    </source>
</reference>
<dbReference type="EMBL" id="AZFN01000016">
    <property type="protein sequence ID" value="KRM01607.1"/>
    <property type="molecule type" value="Genomic_DNA"/>
</dbReference>
<dbReference type="PANTHER" id="PTHR34301">
    <property type="entry name" value="DNA-BINDING PROTEIN-RELATED"/>
    <property type="match status" value="1"/>
</dbReference>
<dbReference type="Gene3D" id="3.40.50.300">
    <property type="entry name" value="P-loop containing nucleotide triphosphate hydrolases"/>
    <property type="match status" value="1"/>
</dbReference>
<name>A0A0R1V7X4_9LACO</name>
<dbReference type="RefSeq" id="WP_056937582.1">
    <property type="nucleotide sequence ID" value="NZ_AZFN01000016.1"/>
</dbReference>
<organism evidence="1 2">
    <name type="scientific">Limosilactobacillus gastricus DSM 16045</name>
    <dbReference type="NCBI Taxonomy" id="1423749"/>
    <lineage>
        <taxon>Bacteria</taxon>
        <taxon>Bacillati</taxon>
        <taxon>Bacillota</taxon>
        <taxon>Bacilli</taxon>
        <taxon>Lactobacillales</taxon>
        <taxon>Lactobacillaceae</taxon>
        <taxon>Limosilactobacillus</taxon>
    </lineage>
</organism>
<dbReference type="InterPro" id="IPR027417">
    <property type="entry name" value="P-loop_NTPase"/>
</dbReference>
<proteinExistence type="predicted"/>
<dbReference type="PANTHER" id="PTHR34301:SF8">
    <property type="entry name" value="ATPASE DOMAIN-CONTAINING PROTEIN"/>
    <property type="match status" value="1"/>
</dbReference>
<dbReference type="SUPFAM" id="SSF52540">
    <property type="entry name" value="P-loop containing nucleoside triphosphate hydrolases"/>
    <property type="match status" value="1"/>
</dbReference>